<dbReference type="GeneID" id="39731580"/>
<keyword evidence="3" id="KW-1133">Transmembrane helix</keyword>
<protein>
    <submittedName>
        <fullName evidence="4">Uncharacterized protein</fullName>
    </submittedName>
</protein>
<proteinExistence type="predicted"/>
<feature type="transmembrane region" description="Helical" evidence="3">
    <location>
        <begin position="457"/>
        <end position="479"/>
    </location>
</feature>
<keyword evidence="1" id="KW-0175">Coiled coil</keyword>
<dbReference type="OrthoDB" id="372515at2759"/>
<reference evidence="4" key="1">
    <citation type="submission" date="2015-04" db="EMBL/GenBank/DDBJ databases">
        <authorList>
            <consortium name="Pathogen Informatics"/>
        </authorList>
    </citation>
    <scope>NUCLEOTIDE SEQUENCE [LARGE SCALE GENOMIC DNA]</scope>
    <source>
        <strain evidence="4">8A</strain>
    </source>
</reference>
<feature type="compositionally biased region" description="Low complexity" evidence="2">
    <location>
        <begin position="537"/>
        <end position="546"/>
    </location>
</feature>
<name>A0A1J1GUB9_PLAGA</name>
<feature type="transmembrane region" description="Helical" evidence="3">
    <location>
        <begin position="634"/>
        <end position="651"/>
    </location>
</feature>
<evidence type="ECO:0000313" key="5">
    <source>
        <dbReference type="Proteomes" id="UP000220797"/>
    </source>
</evidence>
<feature type="coiled-coil region" evidence="1">
    <location>
        <begin position="734"/>
        <end position="761"/>
    </location>
</feature>
<accession>A0A1J1GUB9</accession>
<dbReference type="Proteomes" id="UP000220797">
    <property type="component" value="Unassembled WGS sequence"/>
</dbReference>
<organism evidence="4 5">
    <name type="scientific">Plasmodium gallinaceum</name>
    <dbReference type="NCBI Taxonomy" id="5849"/>
    <lineage>
        <taxon>Eukaryota</taxon>
        <taxon>Sar</taxon>
        <taxon>Alveolata</taxon>
        <taxon>Apicomplexa</taxon>
        <taxon>Aconoidasida</taxon>
        <taxon>Haemosporida</taxon>
        <taxon>Plasmodiidae</taxon>
        <taxon>Plasmodium</taxon>
        <taxon>Plasmodium (Haemamoeba)</taxon>
    </lineage>
</organism>
<feature type="transmembrane region" description="Helical" evidence="3">
    <location>
        <begin position="954"/>
        <end position="972"/>
    </location>
</feature>
<keyword evidence="3" id="KW-0472">Membrane</keyword>
<keyword evidence="3" id="KW-0812">Transmembrane</keyword>
<evidence type="ECO:0000256" key="1">
    <source>
        <dbReference type="SAM" id="Coils"/>
    </source>
</evidence>
<feature type="compositionally biased region" description="Low complexity" evidence="2">
    <location>
        <begin position="850"/>
        <end position="868"/>
    </location>
</feature>
<comment type="caution">
    <text evidence="4">The sequence shown here is derived from an EMBL/GenBank/DDBJ whole genome shotgun (WGS) entry which is preliminary data.</text>
</comment>
<sequence>MNENKKLDIIRNMLNALLGNNELEYNVNNEKTRLKKKYINKSKKALNFYRKYMNTIEQNELEKFTNLYDIILNNSFEYSDKDDVDTYMYCNVFPILKKTFDSFVLYISKIISHKNDDNYKNIIKNFDPILLFSQYIIRLTDEEFSLSDDNISDIDINDICFYNKKLVFDNNSHSSINKNVYLDGTSIEKKINDFYNKYDNLIQENKLKETREIQDILKCIYKKKNILSEEEISMYNNYYEENIKLNRKFKHKNSSYGNFKFSNINDNDSNILKLNINLNNSTGNIKYDTIDMKDKVSLEKKQSHEDNNDFNSIIKQIERKESSYFEKKIYKLLNKWIKEEEGRRFIINQKSKIEPLFNDFKRRNYTVTEKDIIPLLFYIDKNLYLNYSLVHQYNYNNFYYIFHLHSSFYCSDTNSITFEELWDFIVSNLPLNNYLYKENILKGLEKFEKKRKIAKKFNFTITFIKNFFIFFLIDLFMFLSNSIKTNISLDKLNISQIDSEETQESKIELKNFFTHIDSLSPFFSSLSSSSLSSSSLSSSSLSSKSSSKNEQKSYEDNSNNLNNYKTLENTHITINNNNNNNNLNSNDNIINNDNINNNSTEYNDNYDNSYNIVVQKDNVDYINKIKNNRYKENILIYFLLLLWGININFNICSEEFIFSNELSTDIGEEELKKENSKCDKNIYENKKENNKNGLCEYKYHSDNIITIKKKSNKNFQRSQSLSLNLNKKFNEDKKKKKETIKNKKKINIEELKKKNKKKTKKYFEDLHDLRKFYYKKNYNEKVNKLLHSIVKNIKPTKKNYYDKIINKLETDKERIFLNIFEEKGFTDNNKNNRKNLIDIDKKDQNSIKYNSSSNHNDNSNNDSNNTNINNNNINTYKLIDTLDILNKKEIVFYLNNFVKTYIKKKKKKNMYIKDEKKFTSKKLKNKNLFNYILILCNFKLYKRKFLDKFKTQHIYLLLFFVHYINMTINSLFNDL</sequence>
<dbReference type="RefSeq" id="XP_028528643.1">
    <property type="nucleotide sequence ID" value="XM_028672051.1"/>
</dbReference>
<evidence type="ECO:0000256" key="3">
    <source>
        <dbReference type="SAM" id="Phobius"/>
    </source>
</evidence>
<feature type="region of interest" description="Disordered" evidence="2">
    <location>
        <begin position="847"/>
        <end position="868"/>
    </location>
</feature>
<dbReference type="VEuPathDB" id="PlasmoDB:PGAL8A_00304700"/>
<dbReference type="OMA" id="YRNYMNI"/>
<feature type="region of interest" description="Disordered" evidence="2">
    <location>
        <begin position="537"/>
        <end position="562"/>
    </location>
</feature>
<evidence type="ECO:0000256" key="2">
    <source>
        <dbReference type="SAM" id="MobiDB-lite"/>
    </source>
</evidence>
<dbReference type="EMBL" id="CVMV01000045">
    <property type="protein sequence ID" value="CRG95835.1"/>
    <property type="molecule type" value="Genomic_DNA"/>
</dbReference>
<keyword evidence="5" id="KW-1185">Reference proteome</keyword>
<evidence type="ECO:0000313" key="4">
    <source>
        <dbReference type="EMBL" id="CRG95835.1"/>
    </source>
</evidence>
<gene>
    <name evidence="4" type="ORF">PGAL8A_00304700</name>
</gene>
<dbReference type="AlphaFoldDB" id="A0A1J1GUB9"/>